<dbReference type="InterPro" id="IPR021858">
    <property type="entry name" value="Fun_TF"/>
</dbReference>
<dbReference type="Pfam" id="PF00172">
    <property type="entry name" value="Zn_clus"/>
    <property type="match status" value="1"/>
</dbReference>
<evidence type="ECO:0000313" key="5">
    <source>
        <dbReference type="EMBL" id="KAK1573218.1"/>
    </source>
</evidence>
<accession>A0AAD8PPA3</accession>
<feature type="region of interest" description="Disordered" evidence="3">
    <location>
        <begin position="186"/>
        <end position="206"/>
    </location>
</feature>
<sequence length="626" mass="70281">MDTGESAVAHDPPVAKYNETFFTPLGENPGQDRPPRVASHPVVGIAMVARHHPRPEGRILKILKPLWVRASHDHNLSRRLHITLFDIVSTPCSDRARDCLQPTTLDGSTHRPQMSSTTLTVTGPALPPSSPEAPERHRCWECLRRRLVCDATKPICNKCRVAGIVCPGYDDKKPLTWLAPGRVTCRTRRKPRSTEKESGLGKSVKAKQKTLAKGMGRILSEKEKEMFKGVECLFHSDLRTDVCDVYDAVQYYNQVFYPYTKAGHTGNANVYIGEIPLKVVKYLPTAIAHNLVSIAYQHRMRVQMDWKFDCPSAKHAQARLHHHRGISIRALNEDIANEKTQSTDAVLTGVILLLESEIVSCISPNWKHHASGLLAMLACRGGATGWNKSSKHLSPMLLAFLISMIAANTTSPSFDQVVICPHEELMDLVEELYPLGLHPYLPFPMPLFMEMIRINHLRLQTSTGLMSKETARITAYEIINRIESFNPETSGGFYANKELNDMVEFMYQSAVAIFCISSMQSLGILPSTHHLAVVRTAHSDRLYYLLEKAEKYEVLKKSIQWPLIVAGVEAGVRVDKRRLVGELFVGQGKDMGSPLSVHAKGIMRRFWDKDDTNWDTCFDQPYALVS</sequence>
<dbReference type="Proteomes" id="UP001230504">
    <property type="component" value="Unassembled WGS sequence"/>
</dbReference>
<dbReference type="GO" id="GO:0000976">
    <property type="term" value="F:transcription cis-regulatory region binding"/>
    <property type="evidence" value="ECO:0007669"/>
    <property type="project" value="TreeGrafter"/>
</dbReference>
<keyword evidence="2" id="KW-0539">Nucleus</keyword>
<dbReference type="SMART" id="SM00066">
    <property type="entry name" value="GAL4"/>
    <property type="match status" value="1"/>
</dbReference>
<dbReference type="RefSeq" id="XP_060408865.1">
    <property type="nucleotide sequence ID" value="XM_060559011.1"/>
</dbReference>
<reference evidence="5" key="1">
    <citation type="submission" date="2021-06" db="EMBL/GenBank/DDBJ databases">
        <title>Comparative genomics, transcriptomics and evolutionary studies reveal genomic signatures of adaptation to plant cell wall in hemibiotrophic fungi.</title>
        <authorList>
            <consortium name="DOE Joint Genome Institute"/>
            <person name="Baroncelli R."/>
            <person name="Diaz J.F."/>
            <person name="Benocci T."/>
            <person name="Peng M."/>
            <person name="Battaglia E."/>
            <person name="Haridas S."/>
            <person name="Andreopoulos W."/>
            <person name="Labutti K."/>
            <person name="Pangilinan J."/>
            <person name="Floch G.L."/>
            <person name="Makela M.R."/>
            <person name="Henrissat B."/>
            <person name="Grigoriev I.V."/>
            <person name="Crouch J.A."/>
            <person name="De Vries R.P."/>
            <person name="Sukno S.A."/>
            <person name="Thon M.R."/>
        </authorList>
    </citation>
    <scope>NUCLEOTIDE SEQUENCE</scope>
    <source>
        <strain evidence="5">CBS 125086</strain>
    </source>
</reference>
<dbReference type="Pfam" id="PF11951">
    <property type="entry name" value="Fungal_trans_2"/>
    <property type="match status" value="1"/>
</dbReference>
<feature type="domain" description="Zn(2)-C6 fungal-type" evidence="4">
    <location>
        <begin position="138"/>
        <end position="166"/>
    </location>
</feature>
<dbReference type="PROSITE" id="PS50048">
    <property type="entry name" value="ZN2_CY6_FUNGAL_2"/>
    <property type="match status" value="1"/>
</dbReference>
<dbReference type="GeneID" id="85443251"/>
<comment type="caution">
    <text evidence="5">The sequence shown here is derived from an EMBL/GenBank/DDBJ whole genome shotgun (WGS) entry which is preliminary data.</text>
</comment>
<dbReference type="CDD" id="cd00067">
    <property type="entry name" value="GAL4"/>
    <property type="match status" value="1"/>
</dbReference>
<dbReference type="PANTHER" id="PTHR37534:SF48">
    <property type="entry name" value="FINGER DOMAIN PROTEIN, PUTATIVE-RELATED"/>
    <property type="match status" value="1"/>
</dbReference>
<dbReference type="GO" id="GO:0000981">
    <property type="term" value="F:DNA-binding transcription factor activity, RNA polymerase II-specific"/>
    <property type="evidence" value="ECO:0007669"/>
    <property type="project" value="InterPro"/>
</dbReference>
<feature type="compositionally biased region" description="Polar residues" evidence="3">
    <location>
        <begin position="103"/>
        <end position="121"/>
    </location>
</feature>
<dbReference type="GO" id="GO:0005634">
    <property type="term" value="C:nucleus"/>
    <property type="evidence" value="ECO:0007669"/>
    <property type="project" value="UniProtKB-SubCell"/>
</dbReference>
<organism evidence="5 6">
    <name type="scientific">Colletotrichum navitas</name>
    <dbReference type="NCBI Taxonomy" id="681940"/>
    <lineage>
        <taxon>Eukaryota</taxon>
        <taxon>Fungi</taxon>
        <taxon>Dikarya</taxon>
        <taxon>Ascomycota</taxon>
        <taxon>Pezizomycotina</taxon>
        <taxon>Sordariomycetes</taxon>
        <taxon>Hypocreomycetidae</taxon>
        <taxon>Glomerellales</taxon>
        <taxon>Glomerellaceae</taxon>
        <taxon>Colletotrichum</taxon>
        <taxon>Colletotrichum graminicola species complex</taxon>
    </lineage>
</organism>
<evidence type="ECO:0000256" key="3">
    <source>
        <dbReference type="SAM" id="MobiDB-lite"/>
    </source>
</evidence>
<feature type="region of interest" description="Disordered" evidence="3">
    <location>
        <begin position="103"/>
        <end position="132"/>
    </location>
</feature>
<dbReference type="GO" id="GO:0045944">
    <property type="term" value="P:positive regulation of transcription by RNA polymerase II"/>
    <property type="evidence" value="ECO:0007669"/>
    <property type="project" value="TreeGrafter"/>
</dbReference>
<dbReference type="SUPFAM" id="SSF57701">
    <property type="entry name" value="Zn2/Cys6 DNA-binding domain"/>
    <property type="match status" value="1"/>
</dbReference>
<keyword evidence="6" id="KW-1185">Reference proteome</keyword>
<dbReference type="InterPro" id="IPR036864">
    <property type="entry name" value="Zn2-C6_fun-type_DNA-bd_sf"/>
</dbReference>
<dbReference type="AlphaFoldDB" id="A0AAD8PPA3"/>
<proteinExistence type="predicted"/>
<comment type="subcellular location">
    <subcellularLocation>
        <location evidence="1">Nucleus</location>
    </subcellularLocation>
</comment>
<evidence type="ECO:0000256" key="1">
    <source>
        <dbReference type="ARBA" id="ARBA00004123"/>
    </source>
</evidence>
<protein>
    <submittedName>
        <fullName evidence="5">Fungal-specific transcription factor domain-containing protein</fullName>
    </submittedName>
</protein>
<evidence type="ECO:0000313" key="6">
    <source>
        <dbReference type="Proteomes" id="UP001230504"/>
    </source>
</evidence>
<dbReference type="GO" id="GO:0008270">
    <property type="term" value="F:zinc ion binding"/>
    <property type="evidence" value="ECO:0007669"/>
    <property type="project" value="InterPro"/>
</dbReference>
<evidence type="ECO:0000259" key="4">
    <source>
        <dbReference type="PROSITE" id="PS50048"/>
    </source>
</evidence>
<evidence type="ECO:0000256" key="2">
    <source>
        <dbReference type="ARBA" id="ARBA00023242"/>
    </source>
</evidence>
<dbReference type="InterPro" id="IPR001138">
    <property type="entry name" value="Zn2Cys6_DnaBD"/>
</dbReference>
<dbReference type="EMBL" id="JAHLJV010000096">
    <property type="protein sequence ID" value="KAK1573218.1"/>
    <property type="molecule type" value="Genomic_DNA"/>
</dbReference>
<dbReference type="PANTHER" id="PTHR37534">
    <property type="entry name" value="TRANSCRIPTIONAL ACTIVATOR PROTEIN UGA3"/>
    <property type="match status" value="1"/>
</dbReference>
<name>A0AAD8PPA3_9PEZI</name>
<gene>
    <name evidence="5" type="ORF">LY79DRAFT_568921</name>
</gene>